<dbReference type="Pfam" id="PF00447">
    <property type="entry name" value="HSF_DNA-bind"/>
    <property type="match status" value="1"/>
</dbReference>
<dbReference type="SMART" id="SM00415">
    <property type="entry name" value="HSF"/>
    <property type="match status" value="1"/>
</dbReference>
<name>A0A5N6QQL8_9ROSI</name>
<reference evidence="8 9" key="1">
    <citation type="submission" date="2019-06" db="EMBL/GenBank/DDBJ databases">
        <title>A chromosomal-level reference genome of Carpinus fangiana (Coryloideae, Betulaceae).</title>
        <authorList>
            <person name="Yang X."/>
            <person name="Wang Z."/>
            <person name="Zhang L."/>
            <person name="Hao G."/>
            <person name="Liu J."/>
            <person name="Yang Y."/>
        </authorList>
    </citation>
    <scope>NUCLEOTIDE SEQUENCE [LARGE SCALE GENOMIC DNA]</scope>
    <source>
        <strain evidence="8">Cfa_2016G</strain>
        <tissue evidence="8">Leaf</tissue>
    </source>
</reference>
<protein>
    <recommendedName>
        <fullName evidence="7">HSF-type DNA-binding domain-containing protein</fullName>
    </recommendedName>
</protein>
<sequence length="360" mass="39439">MSLPKAVKLRCSLCDAIFSTSNPSRTALEHLKRRTCPNFNSVTKPISSVSPTSASLASPPPPSRKHHSSAASTVGGTGGGGGGGSSSGSSYQVPPLATVDPSRFELVYSPTVSATMVLASSTGALLSQQPHLMLSGGMDDLGALAMLEDSVKKLKSPKTSPRLTLSKTQSDCALDFLADWVFESCGSVSFSSLEHPKFRAFLNQVGLLAVSRREFTGARLDAKFEEAKAESEARIRNVDDPTIDDVISWNDDGSTFIIWSPAEFVRDLHPKYFKHNFSTFIRQLNTYVSLIEIFSCNNFPTLSWSPNFMYIFAHGFFVEFVTISESRAGSVGIRERLLSERRERLLRNIRRRKILRATAS</sequence>
<gene>
    <name evidence="8" type="ORF">FH972_004755</name>
</gene>
<feature type="domain" description="HSF-type DNA-binding" evidence="7">
    <location>
        <begin position="238"/>
        <end position="352"/>
    </location>
</feature>
<dbReference type="EMBL" id="CM017322">
    <property type="protein sequence ID" value="KAE8008222.1"/>
    <property type="molecule type" value="Genomic_DNA"/>
</dbReference>
<dbReference type="InterPro" id="IPR058269">
    <property type="entry name" value="DUF7963"/>
</dbReference>
<dbReference type="Proteomes" id="UP000327013">
    <property type="component" value="Chromosome 2"/>
</dbReference>
<feature type="region of interest" description="Disordered" evidence="6">
    <location>
        <begin position="39"/>
        <end position="94"/>
    </location>
</feature>
<dbReference type="InterPro" id="IPR036388">
    <property type="entry name" value="WH-like_DNA-bd_sf"/>
</dbReference>
<evidence type="ECO:0000256" key="6">
    <source>
        <dbReference type="SAM" id="MobiDB-lite"/>
    </source>
</evidence>
<evidence type="ECO:0000256" key="1">
    <source>
        <dbReference type="ARBA" id="ARBA00004123"/>
    </source>
</evidence>
<feature type="compositionally biased region" description="Low complexity" evidence="6">
    <location>
        <begin position="45"/>
        <end position="57"/>
    </location>
</feature>
<comment type="subcellular location">
    <subcellularLocation>
        <location evidence="1">Nucleus</location>
    </subcellularLocation>
</comment>
<dbReference type="GO" id="GO:0003700">
    <property type="term" value="F:DNA-binding transcription factor activity"/>
    <property type="evidence" value="ECO:0007669"/>
    <property type="project" value="InterPro"/>
</dbReference>
<evidence type="ECO:0000313" key="8">
    <source>
        <dbReference type="EMBL" id="KAE8008222.1"/>
    </source>
</evidence>
<accession>A0A5N6QQL8</accession>
<evidence type="ECO:0000256" key="2">
    <source>
        <dbReference type="ARBA" id="ARBA00023016"/>
    </source>
</evidence>
<keyword evidence="4" id="KW-0539">Nucleus</keyword>
<dbReference type="SUPFAM" id="SSF46785">
    <property type="entry name" value="Winged helix' DNA-binding domain"/>
    <property type="match status" value="1"/>
</dbReference>
<keyword evidence="2" id="KW-0346">Stress response</keyword>
<dbReference type="Pfam" id="PF25908">
    <property type="entry name" value="DUF7963"/>
    <property type="match status" value="1"/>
</dbReference>
<feature type="compositionally biased region" description="Gly residues" evidence="6">
    <location>
        <begin position="75"/>
        <end position="86"/>
    </location>
</feature>
<evidence type="ECO:0000256" key="3">
    <source>
        <dbReference type="ARBA" id="ARBA00023125"/>
    </source>
</evidence>
<dbReference type="PANTHER" id="PTHR10015">
    <property type="entry name" value="HEAT SHOCK TRANSCRIPTION FACTOR"/>
    <property type="match status" value="1"/>
</dbReference>
<proteinExistence type="inferred from homology"/>
<dbReference type="GO" id="GO:0000978">
    <property type="term" value="F:RNA polymerase II cis-regulatory region sequence-specific DNA binding"/>
    <property type="evidence" value="ECO:0007669"/>
    <property type="project" value="TreeGrafter"/>
</dbReference>
<dbReference type="OrthoDB" id="1873691at2759"/>
<comment type="similarity">
    <text evidence="5">Belongs to the HSF family.</text>
</comment>
<evidence type="ECO:0000256" key="4">
    <source>
        <dbReference type="ARBA" id="ARBA00023242"/>
    </source>
</evidence>
<dbReference type="PANTHER" id="PTHR10015:SF169">
    <property type="entry name" value="HEAT STRESS TRANSCRIPTION FACTOR B-2B"/>
    <property type="match status" value="1"/>
</dbReference>
<organism evidence="8 9">
    <name type="scientific">Carpinus fangiana</name>
    <dbReference type="NCBI Taxonomy" id="176857"/>
    <lineage>
        <taxon>Eukaryota</taxon>
        <taxon>Viridiplantae</taxon>
        <taxon>Streptophyta</taxon>
        <taxon>Embryophyta</taxon>
        <taxon>Tracheophyta</taxon>
        <taxon>Spermatophyta</taxon>
        <taxon>Magnoliopsida</taxon>
        <taxon>eudicotyledons</taxon>
        <taxon>Gunneridae</taxon>
        <taxon>Pentapetalae</taxon>
        <taxon>rosids</taxon>
        <taxon>fabids</taxon>
        <taxon>Fagales</taxon>
        <taxon>Betulaceae</taxon>
        <taxon>Carpinus</taxon>
    </lineage>
</organism>
<keyword evidence="9" id="KW-1185">Reference proteome</keyword>
<dbReference type="InterPro" id="IPR036390">
    <property type="entry name" value="WH_DNA-bd_sf"/>
</dbReference>
<keyword evidence="3" id="KW-0238">DNA-binding</keyword>
<evidence type="ECO:0000256" key="5">
    <source>
        <dbReference type="RuleBase" id="RU004020"/>
    </source>
</evidence>
<dbReference type="GO" id="GO:0005634">
    <property type="term" value="C:nucleus"/>
    <property type="evidence" value="ECO:0007669"/>
    <property type="project" value="UniProtKB-SubCell"/>
</dbReference>
<dbReference type="InterPro" id="IPR000232">
    <property type="entry name" value="HSF_DNA-bd"/>
</dbReference>
<evidence type="ECO:0000313" key="9">
    <source>
        <dbReference type="Proteomes" id="UP000327013"/>
    </source>
</evidence>
<dbReference type="GO" id="GO:0006357">
    <property type="term" value="P:regulation of transcription by RNA polymerase II"/>
    <property type="evidence" value="ECO:0007669"/>
    <property type="project" value="TreeGrafter"/>
</dbReference>
<dbReference type="Gene3D" id="1.10.10.10">
    <property type="entry name" value="Winged helix-like DNA-binding domain superfamily/Winged helix DNA-binding domain"/>
    <property type="match status" value="1"/>
</dbReference>
<dbReference type="AlphaFoldDB" id="A0A5N6QQL8"/>
<evidence type="ECO:0000259" key="7">
    <source>
        <dbReference type="SMART" id="SM00415"/>
    </source>
</evidence>